<dbReference type="Gene3D" id="1.20.900.10">
    <property type="entry name" value="Dbl homology (DH) domain"/>
    <property type="match status" value="1"/>
</dbReference>
<dbReference type="CDD" id="cd01221">
    <property type="entry name" value="PH_ephexin"/>
    <property type="match status" value="1"/>
</dbReference>
<feature type="region of interest" description="Disordered" evidence="3">
    <location>
        <begin position="436"/>
        <end position="469"/>
    </location>
</feature>
<feature type="region of interest" description="Disordered" evidence="3">
    <location>
        <begin position="1"/>
        <end position="32"/>
    </location>
</feature>
<dbReference type="InterPro" id="IPR047271">
    <property type="entry name" value="Ephexin-like"/>
</dbReference>
<feature type="domain" description="SH3" evidence="4">
    <location>
        <begin position="1591"/>
        <end position="1652"/>
    </location>
</feature>
<evidence type="ECO:0000259" key="4">
    <source>
        <dbReference type="PROSITE" id="PS50002"/>
    </source>
</evidence>
<dbReference type="SUPFAM" id="SSF50044">
    <property type="entry name" value="SH3-domain"/>
    <property type="match status" value="1"/>
</dbReference>
<keyword evidence="8" id="KW-1185">Reference proteome</keyword>
<dbReference type="SMART" id="SM00325">
    <property type="entry name" value="RhoGEF"/>
    <property type="match status" value="1"/>
</dbReference>
<evidence type="ECO:0000313" key="7">
    <source>
        <dbReference type="EMBL" id="KAL3862356.1"/>
    </source>
</evidence>
<dbReference type="InterPro" id="IPR000219">
    <property type="entry name" value="DH_dom"/>
</dbReference>
<feature type="compositionally biased region" description="Polar residues" evidence="3">
    <location>
        <begin position="218"/>
        <end position="228"/>
    </location>
</feature>
<dbReference type="CDD" id="cd11793">
    <property type="entry name" value="SH3_ephexin1_like"/>
    <property type="match status" value="1"/>
</dbReference>
<dbReference type="Pfam" id="PF00621">
    <property type="entry name" value="RhoGEF"/>
    <property type="match status" value="1"/>
</dbReference>
<dbReference type="InterPro" id="IPR011993">
    <property type="entry name" value="PH-like_dom_sf"/>
</dbReference>
<proteinExistence type="predicted"/>
<accession>A0ABD3VL90</accession>
<dbReference type="SMART" id="SM00233">
    <property type="entry name" value="PH"/>
    <property type="match status" value="1"/>
</dbReference>
<evidence type="ECO:0000256" key="1">
    <source>
        <dbReference type="ARBA" id="ARBA00022443"/>
    </source>
</evidence>
<feature type="compositionally biased region" description="Polar residues" evidence="3">
    <location>
        <begin position="452"/>
        <end position="464"/>
    </location>
</feature>
<feature type="region of interest" description="Disordered" evidence="3">
    <location>
        <begin position="656"/>
        <end position="772"/>
    </location>
</feature>
<dbReference type="Pfam" id="PF07653">
    <property type="entry name" value="SH3_2"/>
    <property type="match status" value="1"/>
</dbReference>
<dbReference type="SUPFAM" id="SSF50729">
    <property type="entry name" value="PH domain-like"/>
    <property type="match status" value="1"/>
</dbReference>
<dbReference type="PROSITE" id="PS50002">
    <property type="entry name" value="SH3"/>
    <property type="match status" value="1"/>
</dbReference>
<feature type="compositionally biased region" description="Basic and acidic residues" evidence="3">
    <location>
        <begin position="360"/>
        <end position="396"/>
    </location>
</feature>
<feature type="region of interest" description="Disordered" evidence="3">
    <location>
        <begin position="1168"/>
        <end position="1193"/>
    </location>
</feature>
<dbReference type="Proteomes" id="UP001634394">
    <property type="component" value="Unassembled WGS sequence"/>
</dbReference>
<feature type="compositionally biased region" description="Basic residues" evidence="3">
    <location>
        <begin position="674"/>
        <end position="687"/>
    </location>
</feature>
<protein>
    <submittedName>
        <fullName evidence="7">Uncharacterized protein</fullName>
    </submittedName>
</protein>
<sequence>METKFGVHLRSARLGGDTRSGDVHSTNRSVYMSKPVEDLKEMFEKRDISSDVSTTQTSTSSVALGLGKGIIQTSVTKSTKLEGGTSSEASTKVSEGAKLKSSTSSKPGQFGPKGWDRIKDVSVSSVTVSDSLKSGTPSTDESVPTIAKAKVFGASTQIFTATVENKTNRASNGGLQGLEPVELDKKAATNQLVTGLALLRIRPGLGKSDDGRKIIHSKSASNSSTDSIDFKTENSVAQETKSLLSTSSNISEKSQLDIKKSLDPNKKLNLNQEGLVKTLNVDGVSASQRKVHDATFQSKTFTKHDVVTDRVSRPVMRASSSCSLSGGNSPRNEKEQINNTTPKGQNSRPENSSPTTHGDGNFKKPESRVNTELKKQSQALERRRSAAEIDGKEKLAYSRQIPDNSPNSDSDHKPNSNSTSKSKFKWVEKGRLSLEEFKEQTKLKSTQKESTVENAQSQISSASPDGNVLQRHKNDPLVAGPTSQDVSSISRLGSRKLGTLNFRNIKEGFEKVAHSVQEDNSERKPQIELRVTKNLLERKKSLEVLEVSVRSHTSASLPSVLRSSSLDKGRVLERVKSLNEVDATSRTPPIIRTQRPSTSSSQNNQQDEQPSSDDYDMMDVFKPSQTKIPVFVSTLCDDGQSNEGDISSEAGEGLYETITGDKDDSGIHSGNQAIRKRSPGVRRRRKLSRETELSHQESSDSVSEVTHEPSGTDGDIDSDSDSSGNSGIYEPIDHLGHSQQCDSLEEVEPPPVPVRKQVTKKKKKLGDKTSGDKTFKAKIKKLYKGNKNSASTDTDSALLSLTHQALATAVPSSSGVLTLLGGKIKNFKKTKSNNFSKSFDVAPRAGMDLPRNFSESDLMPKELDTSGSSTEHELDLNRRSGDIDADTTMVPPDLESPKLSHTPPPLPPRDHGMFQRVHSGESVTVPKTQSHDGNESPPLPPRNPRASKNNVNLDMVVPIIPGMKAPTEEQKKRFFPPTKDSYLYGQELHSASEDSESDYLEASPHQDIGTCKVLSPPSQQSSLDKVDSYVSVDPPYMDATELEYSLAHEIQRELHDRNSSAYIKPEDIYSVPSSKIENFISSPFPRLLQFKSPNDEDDLYIELSDDQVYGRVGNRYKSKLESDSLYQFYNKDKIVRASRRKTVYVSSDDSDESNSSIYEDMSEFRIKARQKSDNDDSAKIKQDDSKVGKEKEPTLKPTTLELLSKRGVCMRVLWSEMDEVKNNGILETITPQERKIQESMFEIISSEATYLKSLNVLINVFLMSSEFSSNMNDRCVITKEQRHIIFSNIGAIRDASERFLADLEATWQKSVLLSDVCDIISKHAIRNFECYVRYCSNQMYQDRAVSALRKEPDFSEALRRLEQNPDCQGLPMISFLLLPMQRITRLPLLVDAICHRLEPRTDRHKSATKALDLLNKLVRRCNEGAKRMQQTEQMCLIAKQLDFRVKEIPLVSASRFLVKQGEVGRIRNESSSRLPFGKGKPSKQNLYLFLFSDIMLITKKKSNTQYLVIDYALRNALMVQCIDNPEKSRYLPNGVPSGTKNVFLLVLLENCMKKQVEMVLSCANPSDRPRWIDAISPSKDADDSEKIYEEWDCPQVQCIESFMAREPDELTLEESDVVNVFKKMPDGMYEGERIRDGERGWFPSDHAVEIVNSHVRARNLRLRYRMMAASGFCG</sequence>
<feature type="domain" description="DH" evidence="6">
    <location>
        <begin position="1235"/>
        <end position="1424"/>
    </location>
</feature>
<evidence type="ECO:0000313" key="8">
    <source>
        <dbReference type="Proteomes" id="UP001634394"/>
    </source>
</evidence>
<comment type="caution">
    <text evidence="7">The sequence shown here is derived from an EMBL/GenBank/DDBJ whole genome shotgun (WGS) entry which is preliminary data.</text>
</comment>
<dbReference type="CDD" id="cd00160">
    <property type="entry name" value="RhoGEF"/>
    <property type="match status" value="1"/>
</dbReference>
<dbReference type="PROSITE" id="PS50010">
    <property type="entry name" value="DH_2"/>
    <property type="match status" value="1"/>
</dbReference>
<keyword evidence="1 2" id="KW-0728">SH3 domain</keyword>
<name>A0ABD3VL90_SINWO</name>
<gene>
    <name evidence="7" type="ORF">ACJMK2_008328</name>
</gene>
<dbReference type="InterPro" id="IPR047270">
    <property type="entry name" value="PH_ephexin"/>
</dbReference>
<feature type="region of interest" description="Disordered" evidence="3">
    <location>
        <begin position="312"/>
        <end position="424"/>
    </location>
</feature>
<feature type="compositionally biased region" description="Polar residues" evidence="3">
    <location>
        <begin position="337"/>
        <end position="358"/>
    </location>
</feature>
<dbReference type="Gene3D" id="2.30.29.30">
    <property type="entry name" value="Pleckstrin-homology domain (PH domain)/Phosphotyrosine-binding domain (PTB)"/>
    <property type="match status" value="1"/>
</dbReference>
<dbReference type="InterPro" id="IPR036028">
    <property type="entry name" value="SH3-like_dom_sf"/>
</dbReference>
<dbReference type="Gene3D" id="2.30.30.40">
    <property type="entry name" value="SH3 Domains"/>
    <property type="match status" value="1"/>
</dbReference>
<dbReference type="InterPro" id="IPR035899">
    <property type="entry name" value="DBL_dom_sf"/>
</dbReference>
<organism evidence="7 8">
    <name type="scientific">Sinanodonta woodiana</name>
    <name type="common">Chinese pond mussel</name>
    <name type="synonym">Anodonta woodiana</name>
    <dbReference type="NCBI Taxonomy" id="1069815"/>
    <lineage>
        <taxon>Eukaryota</taxon>
        <taxon>Metazoa</taxon>
        <taxon>Spiralia</taxon>
        <taxon>Lophotrochozoa</taxon>
        <taxon>Mollusca</taxon>
        <taxon>Bivalvia</taxon>
        <taxon>Autobranchia</taxon>
        <taxon>Heteroconchia</taxon>
        <taxon>Palaeoheterodonta</taxon>
        <taxon>Unionida</taxon>
        <taxon>Unionoidea</taxon>
        <taxon>Unionidae</taxon>
        <taxon>Unioninae</taxon>
        <taxon>Sinanodonta</taxon>
    </lineage>
</organism>
<feature type="region of interest" description="Disordered" evidence="3">
    <location>
        <begin position="843"/>
        <end position="950"/>
    </location>
</feature>
<evidence type="ECO:0000256" key="3">
    <source>
        <dbReference type="SAM" id="MobiDB-lite"/>
    </source>
</evidence>
<dbReference type="SMART" id="SM00326">
    <property type="entry name" value="SH3"/>
    <property type="match status" value="1"/>
</dbReference>
<dbReference type="SUPFAM" id="SSF48065">
    <property type="entry name" value="DBL homology domain (DH-domain)"/>
    <property type="match status" value="1"/>
</dbReference>
<feature type="compositionally biased region" description="Basic and acidic residues" evidence="3">
    <location>
        <begin position="688"/>
        <end position="698"/>
    </location>
</feature>
<reference evidence="7 8" key="1">
    <citation type="submission" date="2024-11" db="EMBL/GenBank/DDBJ databases">
        <title>Chromosome-level genome assembly of the freshwater bivalve Anodonta woodiana.</title>
        <authorList>
            <person name="Chen X."/>
        </authorList>
    </citation>
    <scope>NUCLEOTIDE SEQUENCE [LARGE SCALE GENOMIC DNA]</scope>
    <source>
        <strain evidence="7">MN2024</strain>
        <tissue evidence="7">Gills</tissue>
    </source>
</reference>
<feature type="compositionally biased region" description="Polar residues" evidence="3">
    <location>
        <begin position="78"/>
        <end position="93"/>
    </location>
</feature>
<feature type="compositionally biased region" description="Low complexity" evidence="3">
    <location>
        <begin position="319"/>
        <end position="329"/>
    </location>
</feature>
<feature type="compositionally biased region" description="Basic and acidic residues" evidence="3">
    <location>
        <begin position="858"/>
        <end position="882"/>
    </location>
</feature>
<dbReference type="PANTHER" id="PTHR12845">
    <property type="entry name" value="GUANINE NUCLEOTIDE EXCHANGE FACTOR"/>
    <property type="match status" value="1"/>
</dbReference>
<feature type="domain" description="PH" evidence="5">
    <location>
        <begin position="1456"/>
        <end position="1580"/>
    </location>
</feature>
<dbReference type="EMBL" id="JBJQND010000011">
    <property type="protein sequence ID" value="KAL3862356.1"/>
    <property type="molecule type" value="Genomic_DNA"/>
</dbReference>
<feature type="region of interest" description="Disordered" evidence="3">
    <location>
        <begin position="579"/>
        <end position="619"/>
    </location>
</feature>
<evidence type="ECO:0000259" key="6">
    <source>
        <dbReference type="PROSITE" id="PS50010"/>
    </source>
</evidence>
<feature type="region of interest" description="Disordered" evidence="3">
    <location>
        <begin position="209"/>
        <end position="228"/>
    </location>
</feature>
<feature type="compositionally biased region" description="Polar residues" evidence="3">
    <location>
        <begin position="594"/>
        <end position="609"/>
    </location>
</feature>
<feature type="region of interest" description="Disordered" evidence="3">
    <location>
        <begin position="78"/>
        <end position="116"/>
    </location>
</feature>
<dbReference type="PROSITE" id="PS50003">
    <property type="entry name" value="PH_DOMAIN"/>
    <property type="match status" value="1"/>
</dbReference>
<evidence type="ECO:0000256" key="2">
    <source>
        <dbReference type="PROSITE-ProRule" id="PRU00192"/>
    </source>
</evidence>
<feature type="compositionally biased region" description="Basic and acidic residues" evidence="3">
    <location>
        <begin position="436"/>
        <end position="451"/>
    </location>
</feature>
<dbReference type="InterPro" id="IPR001452">
    <property type="entry name" value="SH3_domain"/>
</dbReference>
<dbReference type="PANTHER" id="PTHR12845:SF5">
    <property type="entry name" value="EPHEXIN, ISOFORM D"/>
    <property type="match status" value="1"/>
</dbReference>
<dbReference type="InterPro" id="IPR001849">
    <property type="entry name" value="PH_domain"/>
</dbReference>
<evidence type="ECO:0000259" key="5">
    <source>
        <dbReference type="PROSITE" id="PS50003"/>
    </source>
</evidence>